<dbReference type="Gene3D" id="1.10.10.10">
    <property type="entry name" value="Winged helix-like DNA-binding domain superfamily/Winged helix DNA-binding domain"/>
    <property type="match status" value="1"/>
</dbReference>
<dbReference type="RefSeq" id="WP_243727128.1">
    <property type="nucleotide sequence ID" value="NZ_SLWS01000006.1"/>
</dbReference>
<comment type="caution">
    <text evidence="2">The sequence shown here is derived from an EMBL/GenBank/DDBJ whole genome shotgun (WGS) entry which is preliminary data.</text>
</comment>
<keyword evidence="3" id="KW-1185">Reference proteome</keyword>
<dbReference type="Proteomes" id="UP000295680">
    <property type="component" value="Unassembled WGS sequence"/>
</dbReference>
<proteinExistence type="predicted"/>
<protein>
    <submittedName>
        <fullName evidence="2">PadR family transcriptional regulator</fullName>
    </submittedName>
</protein>
<name>A0A4R2JJG8_9PSEU</name>
<dbReference type="InterPro" id="IPR005149">
    <property type="entry name" value="Tscrpt_reg_PadR_N"/>
</dbReference>
<accession>A0A4R2JJG8</accession>
<sequence>MVAVRMTLQTRLVLRVLLDAPEDQRLYGLEISRTTGLLTATIYPILTRLEVAGWVESCWEDINPAAEGRPRRRYYQMPIAGRLHAATELQRADEAEATRRRQ</sequence>
<dbReference type="Pfam" id="PF03551">
    <property type="entry name" value="PadR"/>
    <property type="match status" value="1"/>
</dbReference>
<reference evidence="2 3" key="1">
    <citation type="submission" date="2019-03" db="EMBL/GenBank/DDBJ databases">
        <title>Genomic Encyclopedia of Type Strains, Phase IV (KMG-IV): sequencing the most valuable type-strain genomes for metagenomic binning, comparative biology and taxonomic classification.</title>
        <authorList>
            <person name="Goeker M."/>
        </authorList>
    </citation>
    <scope>NUCLEOTIDE SEQUENCE [LARGE SCALE GENOMIC DNA]</scope>
    <source>
        <strain evidence="2 3">DSM 45934</strain>
    </source>
</reference>
<gene>
    <name evidence="2" type="ORF">EV192_106633</name>
</gene>
<dbReference type="InterPro" id="IPR036390">
    <property type="entry name" value="WH_DNA-bd_sf"/>
</dbReference>
<dbReference type="SUPFAM" id="SSF46785">
    <property type="entry name" value="Winged helix' DNA-binding domain"/>
    <property type="match status" value="1"/>
</dbReference>
<evidence type="ECO:0000313" key="3">
    <source>
        <dbReference type="Proteomes" id="UP000295680"/>
    </source>
</evidence>
<dbReference type="EMBL" id="SLWS01000006">
    <property type="protein sequence ID" value="TCO57156.1"/>
    <property type="molecule type" value="Genomic_DNA"/>
</dbReference>
<dbReference type="InterPro" id="IPR036388">
    <property type="entry name" value="WH-like_DNA-bd_sf"/>
</dbReference>
<evidence type="ECO:0000313" key="2">
    <source>
        <dbReference type="EMBL" id="TCO57156.1"/>
    </source>
</evidence>
<evidence type="ECO:0000259" key="1">
    <source>
        <dbReference type="Pfam" id="PF03551"/>
    </source>
</evidence>
<feature type="domain" description="Transcription regulator PadR N-terminal" evidence="1">
    <location>
        <begin position="24"/>
        <end position="83"/>
    </location>
</feature>
<organism evidence="2 3">
    <name type="scientific">Actinocrispum wychmicini</name>
    <dbReference type="NCBI Taxonomy" id="1213861"/>
    <lineage>
        <taxon>Bacteria</taxon>
        <taxon>Bacillati</taxon>
        <taxon>Actinomycetota</taxon>
        <taxon>Actinomycetes</taxon>
        <taxon>Pseudonocardiales</taxon>
        <taxon>Pseudonocardiaceae</taxon>
        <taxon>Actinocrispum</taxon>
    </lineage>
</organism>
<dbReference type="AlphaFoldDB" id="A0A4R2JJG8"/>